<dbReference type="EMBL" id="CAJHNJ030000003">
    <property type="protein sequence ID" value="CAG9094375.1"/>
    <property type="molecule type" value="Genomic_DNA"/>
</dbReference>
<keyword evidence="5" id="KW-0561">Oxygen transport</keyword>
<feature type="domain" description="Globin" evidence="6">
    <location>
        <begin position="43"/>
        <end position="188"/>
    </location>
</feature>
<evidence type="ECO:0000256" key="1">
    <source>
        <dbReference type="ARBA" id="ARBA00011245"/>
    </source>
</evidence>
<keyword evidence="3" id="KW-0479">Metal-binding</keyword>
<dbReference type="GO" id="GO:0005506">
    <property type="term" value="F:iron ion binding"/>
    <property type="evidence" value="ECO:0007669"/>
    <property type="project" value="InterPro"/>
</dbReference>
<dbReference type="GO" id="GO:0005344">
    <property type="term" value="F:oxygen carrier activity"/>
    <property type="evidence" value="ECO:0007669"/>
    <property type="project" value="UniProtKB-KW"/>
</dbReference>
<comment type="caution">
    <text evidence="7">The sequence shown here is derived from an EMBL/GenBank/DDBJ whole genome shotgun (WGS) entry which is preliminary data.</text>
</comment>
<keyword evidence="8" id="KW-1185">Reference proteome</keyword>
<evidence type="ECO:0000259" key="6">
    <source>
        <dbReference type="PROSITE" id="PS01033"/>
    </source>
</evidence>
<dbReference type="GO" id="GO:0019825">
    <property type="term" value="F:oxygen binding"/>
    <property type="evidence" value="ECO:0007669"/>
    <property type="project" value="InterPro"/>
</dbReference>
<keyword evidence="2 5" id="KW-0349">Heme</keyword>
<dbReference type="GO" id="GO:0020037">
    <property type="term" value="F:heme binding"/>
    <property type="evidence" value="ECO:0007669"/>
    <property type="project" value="InterPro"/>
</dbReference>
<evidence type="ECO:0000256" key="4">
    <source>
        <dbReference type="ARBA" id="ARBA00023004"/>
    </source>
</evidence>
<keyword evidence="5" id="KW-0813">Transport</keyword>
<dbReference type="InterPro" id="IPR009050">
    <property type="entry name" value="Globin-like_sf"/>
</dbReference>
<evidence type="ECO:0000256" key="2">
    <source>
        <dbReference type="ARBA" id="ARBA00022617"/>
    </source>
</evidence>
<sequence>MGTYREFQLFRSTQNLYPVSQMGGWLSYLWWGGAPDVADPVSGLSRRDIYAVQKSWAPVYNDSVGNGTELLKRLFRTYPDTKEFFRMIRNVPEEEYISNPQFKAHVINLMSSLNMAISCLHQPEVVVAMMHKIGESHNRRHIQEKHFNELTDVIVTMFTEVLHLDEATLASWGRTVAFWYKAIFDKLDKTNDTR</sequence>
<keyword evidence="4" id="KW-0408">Iron</keyword>
<dbReference type="AlphaFoldDB" id="A0A8S4D906"/>
<dbReference type="GO" id="GO:0016491">
    <property type="term" value="F:oxidoreductase activity"/>
    <property type="evidence" value="ECO:0007669"/>
    <property type="project" value="TreeGrafter"/>
</dbReference>
<dbReference type="Pfam" id="PF00042">
    <property type="entry name" value="Globin"/>
    <property type="match status" value="1"/>
</dbReference>
<dbReference type="InterPro" id="IPR000971">
    <property type="entry name" value="Globin"/>
</dbReference>
<organism evidence="7 8">
    <name type="scientific">Plutella xylostella</name>
    <name type="common">Diamondback moth</name>
    <name type="synonym">Plutella maculipennis</name>
    <dbReference type="NCBI Taxonomy" id="51655"/>
    <lineage>
        <taxon>Eukaryota</taxon>
        <taxon>Metazoa</taxon>
        <taxon>Ecdysozoa</taxon>
        <taxon>Arthropoda</taxon>
        <taxon>Hexapoda</taxon>
        <taxon>Insecta</taxon>
        <taxon>Pterygota</taxon>
        <taxon>Neoptera</taxon>
        <taxon>Endopterygota</taxon>
        <taxon>Lepidoptera</taxon>
        <taxon>Glossata</taxon>
        <taxon>Ditrysia</taxon>
        <taxon>Yponomeutoidea</taxon>
        <taxon>Plutellidae</taxon>
        <taxon>Plutella</taxon>
    </lineage>
</organism>
<dbReference type="Gene3D" id="1.10.490.10">
    <property type="entry name" value="Globins"/>
    <property type="match status" value="1"/>
</dbReference>
<evidence type="ECO:0000256" key="5">
    <source>
        <dbReference type="RuleBase" id="RU000356"/>
    </source>
</evidence>
<protein>
    <submittedName>
        <fullName evidence="7">(diamondback moth) hypothetical protein</fullName>
    </submittedName>
</protein>
<evidence type="ECO:0000256" key="3">
    <source>
        <dbReference type="ARBA" id="ARBA00022723"/>
    </source>
</evidence>
<comment type="subunit">
    <text evidence="1">Monomer.</text>
</comment>
<name>A0A8S4D906_PLUXY</name>
<dbReference type="SUPFAM" id="SSF46458">
    <property type="entry name" value="Globin-like"/>
    <property type="match status" value="1"/>
</dbReference>
<reference evidence="7" key="1">
    <citation type="submission" date="2020-11" db="EMBL/GenBank/DDBJ databases">
        <authorList>
            <person name="Whiteford S."/>
        </authorList>
    </citation>
    <scope>NUCLEOTIDE SEQUENCE</scope>
</reference>
<dbReference type="PROSITE" id="PS01033">
    <property type="entry name" value="GLOBIN"/>
    <property type="match status" value="1"/>
</dbReference>
<dbReference type="InterPro" id="IPR012292">
    <property type="entry name" value="Globin/Proto"/>
</dbReference>
<dbReference type="PANTHER" id="PTHR46783:SF1">
    <property type="entry name" value="CYTOGLOBIN-1-RELATED"/>
    <property type="match status" value="1"/>
</dbReference>
<proteinExistence type="inferred from homology"/>
<comment type="similarity">
    <text evidence="5">Belongs to the globin family.</text>
</comment>
<dbReference type="CDD" id="cd01040">
    <property type="entry name" value="Mb-like"/>
    <property type="match status" value="1"/>
</dbReference>
<dbReference type="Proteomes" id="UP000653454">
    <property type="component" value="Unassembled WGS sequence"/>
</dbReference>
<gene>
    <name evidence="7" type="ORF">PLXY2_LOCUS1442</name>
</gene>
<dbReference type="InterPro" id="IPR013314">
    <property type="entry name" value="Globin_lamprey/hagfish"/>
</dbReference>
<evidence type="ECO:0000313" key="8">
    <source>
        <dbReference type="Proteomes" id="UP000653454"/>
    </source>
</evidence>
<dbReference type="InterPro" id="IPR044399">
    <property type="entry name" value="Mb-like_M"/>
</dbReference>
<dbReference type="PANTHER" id="PTHR46783">
    <property type="entry name" value="CYTOGLOBIN"/>
    <property type="match status" value="1"/>
</dbReference>
<evidence type="ECO:0000313" key="7">
    <source>
        <dbReference type="EMBL" id="CAG9094375.1"/>
    </source>
</evidence>
<accession>A0A8S4D906</accession>